<feature type="compositionally biased region" description="Polar residues" evidence="3">
    <location>
        <begin position="690"/>
        <end position="703"/>
    </location>
</feature>
<dbReference type="AlphaFoldDB" id="A0A9Q0MQR3"/>
<dbReference type="GO" id="GO:0016460">
    <property type="term" value="C:myosin II complex"/>
    <property type="evidence" value="ECO:0007669"/>
    <property type="project" value="TreeGrafter"/>
</dbReference>
<feature type="compositionally biased region" description="Acidic residues" evidence="3">
    <location>
        <begin position="651"/>
        <end position="666"/>
    </location>
</feature>
<feature type="coiled-coil region" evidence="2">
    <location>
        <begin position="25"/>
        <end position="59"/>
    </location>
</feature>
<evidence type="ECO:0000259" key="4">
    <source>
        <dbReference type="Pfam" id="PF01576"/>
    </source>
</evidence>
<dbReference type="GO" id="GO:0032982">
    <property type="term" value="C:myosin filament"/>
    <property type="evidence" value="ECO:0007669"/>
    <property type="project" value="TreeGrafter"/>
</dbReference>
<feature type="region of interest" description="Disordered" evidence="3">
    <location>
        <begin position="1"/>
        <end position="23"/>
    </location>
</feature>
<keyword evidence="1 2" id="KW-0175">Coiled coil</keyword>
<dbReference type="GO" id="GO:0051015">
    <property type="term" value="F:actin filament binding"/>
    <property type="evidence" value="ECO:0007669"/>
    <property type="project" value="TreeGrafter"/>
</dbReference>
<evidence type="ECO:0000256" key="1">
    <source>
        <dbReference type="ARBA" id="ARBA00023054"/>
    </source>
</evidence>
<protein>
    <submittedName>
        <fullName evidence="5">Unconventional myosin-XVIIIa</fullName>
    </submittedName>
</protein>
<evidence type="ECO:0000313" key="6">
    <source>
        <dbReference type="Proteomes" id="UP001151699"/>
    </source>
</evidence>
<dbReference type="PANTHER" id="PTHR45615:SF36">
    <property type="entry name" value="MYOSIN HEAVY CHAIN-LIKE, ISOFORM B-RELATED"/>
    <property type="match status" value="1"/>
</dbReference>
<feature type="domain" description="Myosin tail" evidence="4">
    <location>
        <begin position="94"/>
        <end position="386"/>
    </location>
</feature>
<dbReference type="Pfam" id="PF01576">
    <property type="entry name" value="Myosin_tail_1"/>
    <property type="match status" value="1"/>
</dbReference>
<evidence type="ECO:0000256" key="3">
    <source>
        <dbReference type="SAM" id="MobiDB-lite"/>
    </source>
</evidence>
<feature type="region of interest" description="Disordered" evidence="3">
    <location>
        <begin position="594"/>
        <end position="627"/>
    </location>
</feature>
<proteinExistence type="predicted"/>
<organism evidence="5 6">
    <name type="scientific">Pseudolycoriella hygida</name>
    <dbReference type="NCBI Taxonomy" id="35572"/>
    <lineage>
        <taxon>Eukaryota</taxon>
        <taxon>Metazoa</taxon>
        <taxon>Ecdysozoa</taxon>
        <taxon>Arthropoda</taxon>
        <taxon>Hexapoda</taxon>
        <taxon>Insecta</taxon>
        <taxon>Pterygota</taxon>
        <taxon>Neoptera</taxon>
        <taxon>Endopterygota</taxon>
        <taxon>Diptera</taxon>
        <taxon>Nematocera</taxon>
        <taxon>Sciaroidea</taxon>
        <taxon>Sciaridae</taxon>
        <taxon>Pseudolycoriella</taxon>
    </lineage>
</organism>
<evidence type="ECO:0000256" key="2">
    <source>
        <dbReference type="SAM" id="Coils"/>
    </source>
</evidence>
<name>A0A9Q0MQR3_9DIPT</name>
<dbReference type="InterPro" id="IPR002928">
    <property type="entry name" value="Myosin_tail"/>
</dbReference>
<sequence length="703" mass="82556">MHHLSEMTVDLSEERSNANITNERLDVETNERIKLTRELEEQQEKNRELQNFTEKLELDLIAANSNPNDIFDDEDMGKEENFTAFKLKYDRAVKELEFTKRRMQTQHEYDLDQLVALKKQLEKKLADAYEEVEEQRQVVGQWKRKSQKFSVEMNDLRLLLEEQNSRNTSLEKRQRKFDAECQTLQDSARQEKQARERLGQEKDTLIAEKFTLEQSLAELDLTQEKLSNLQRDMEELSYSEQTEEEITQLKRSKIESERKCKEQEDELDEMAGQIQLLEQAKLRLEMTLETMRKEARHEAQQRDDELEEVRGSFFKKIKALECQLENEHEERTLLLREKHELERRLQTMEQQDHSDRMAEEAANLKLKRDLRKYKALFKDAQIQIDRMKGDVPSKNLIRQLRNQLEDAEAARTLAIKSKQLAESELADVQSMLEDVTRARHESDEKAAHAAREVGELRTQLEENEEELSELIKKYSTTVKQLNSEQLKHSEYETTISELEAEKASLKEHINELNERLENVEVLNDSSTNIQTKRLVLRTKELESKLELEHATRSRLEVQCNRHKENLEKTQTELMHIRSKESLLQEELKKTKKTLRETKEELHASTNRDQDHINKRQEASKKLETTESELASVRNDLRLALQRIADLQQAMEDGDYDDDSSESDLNDLSDGSISPVESTYLQNKRIGSIDLSPSTNSNETKATK</sequence>
<feature type="region of interest" description="Disordered" evidence="3">
    <location>
        <begin position="651"/>
        <end position="703"/>
    </location>
</feature>
<dbReference type="GO" id="GO:0005737">
    <property type="term" value="C:cytoplasm"/>
    <property type="evidence" value="ECO:0007669"/>
    <property type="project" value="TreeGrafter"/>
</dbReference>
<keyword evidence="6" id="KW-1185">Reference proteome</keyword>
<gene>
    <name evidence="5" type="primary">Myo18a</name>
    <name evidence="5" type="ORF">Bhyg_14860</name>
</gene>
<dbReference type="PANTHER" id="PTHR45615">
    <property type="entry name" value="MYOSIN HEAVY CHAIN, NON-MUSCLE"/>
    <property type="match status" value="1"/>
</dbReference>
<dbReference type="EMBL" id="WJQU01000004">
    <property type="protein sequence ID" value="KAJ6636272.1"/>
    <property type="molecule type" value="Genomic_DNA"/>
</dbReference>
<reference evidence="5" key="1">
    <citation type="submission" date="2022-07" db="EMBL/GenBank/DDBJ databases">
        <authorList>
            <person name="Trinca V."/>
            <person name="Uliana J.V.C."/>
            <person name="Torres T.T."/>
            <person name="Ward R.J."/>
            <person name="Monesi N."/>
        </authorList>
    </citation>
    <scope>NUCLEOTIDE SEQUENCE</scope>
    <source>
        <strain evidence="5">HSMRA1968</strain>
        <tissue evidence="5">Whole embryos</tissue>
    </source>
</reference>
<dbReference type="OrthoDB" id="2914378at2759"/>
<evidence type="ECO:0000313" key="5">
    <source>
        <dbReference type="EMBL" id="KAJ6636272.1"/>
    </source>
</evidence>
<comment type="caution">
    <text evidence="5">The sequence shown here is derived from an EMBL/GenBank/DDBJ whole genome shotgun (WGS) entry which is preliminary data.</text>
</comment>
<dbReference type="GO" id="GO:0031032">
    <property type="term" value="P:actomyosin structure organization"/>
    <property type="evidence" value="ECO:0007669"/>
    <property type="project" value="TreeGrafter"/>
</dbReference>
<accession>A0A9Q0MQR3</accession>
<dbReference type="Proteomes" id="UP001151699">
    <property type="component" value="Chromosome C"/>
</dbReference>
<feature type="compositionally biased region" description="Basic and acidic residues" evidence="3">
    <location>
        <begin position="594"/>
        <end position="624"/>
    </location>
</feature>